<feature type="transmembrane region" description="Helical" evidence="1">
    <location>
        <begin position="20"/>
        <end position="42"/>
    </location>
</feature>
<sequence length="247" mass="27414">MEKTFWKCPKTTPSTDALFLITAVVCIVSLVLNLGLLVLVCLLKGRPTIFLVHLRALIASAVFYNFIGICDHIVPSQLIHVDPNFAQIICHLWNSRYLSTVAYTFVALILNFTVGNRAIQIAFRYQHSFSTSLSADLTYLSGMGLTTVRAGQSSDAEVGAAAGDIIYAYHVHDRAPKHKHQDFTQQGVEWLASHIFEIARGHIEKEPSQPDSQTTSWPLHTTHVGLTARSECNFRLATFQAMAFIAP</sequence>
<dbReference type="Proteomes" id="UP000275846">
    <property type="component" value="Unassembled WGS sequence"/>
</dbReference>
<accession>A0A183SF58</accession>
<dbReference type="OrthoDB" id="10520459at2759"/>
<evidence type="ECO:0000313" key="3">
    <source>
        <dbReference type="Proteomes" id="UP000275846"/>
    </source>
</evidence>
<reference evidence="4" key="1">
    <citation type="submission" date="2016-06" db="UniProtKB">
        <authorList>
            <consortium name="WormBaseParasite"/>
        </authorList>
    </citation>
    <scope>IDENTIFICATION</scope>
</reference>
<gene>
    <name evidence="2" type="ORF">SSLN_LOCUS2856</name>
</gene>
<protein>
    <submittedName>
        <fullName evidence="4">G_PROTEIN_RECEP_F1_2 domain-containing protein</fullName>
    </submittedName>
</protein>
<evidence type="ECO:0000256" key="1">
    <source>
        <dbReference type="SAM" id="Phobius"/>
    </source>
</evidence>
<feature type="transmembrane region" description="Helical" evidence="1">
    <location>
        <begin position="54"/>
        <end position="74"/>
    </location>
</feature>
<proteinExistence type="predicted"/>
<keyword evidence="3" id="KW-1185">Reference proteome</keyword>
<dbReference type="WBParaSite" id="SSLN_0000295101-mRNA-1">
    <property type="protein sequence ID" value="SSLN_0000295101-mRNA-1"/>
    <property type="gene ID" value="SSLN_0000295101"/>
</dbReference>
<organism evidence="4">
    <name type="scientific">Schistocephalus solidus</name>
    <name type="common">Tapeworm</name>
    <dbReference type="NCBI Taxonomy" id="70667"/>
    <lineage>
        <taxon>Eukaryota</taxon>
        <taxon>Metazoa</taxon>
        <taxon>Spiralia</taxon>
        <taxon>Lophotrochozoa</taxon>
        <taxon>Platyhelminthes</taxon>
        <taxon>Cestoda</taxon>
        <taxon>Eucestoda</taxon>
        <taxon>Diphyllobothriidea</taxon>
        <taxon>Diphyllobothriidae</taxon>
        <taxon>Schistocephalus</taxon>
    </lineage>
</organism>
<feature type="transmembrane region" description="Helical" evidence="1">
    <location>
        <begin position="94"/>
        <end position="114"/>
    </location>
</feature>
<dbReference type="AlphaFoldDB" id="A0A183SF58"/>
<evidence type="ECO:0000313" key="4">
    <source>
        <dbReference type="WBParaSite" id="SSLN_0000295101-mRNA-1"/>
    </source>
</evidence>
<reference evidence="2 3" key="2">
    <citation type="submission" date="2018-11" db="EMBL/GenBank/DDBJ databases">
        <authorList>
            <consortium name="Pathogen Informatics"/>
        </authorList>
    </citation>
    <scope>NUCLEOTIDE SEQUENCE [LARGE SCALE GENOMIC DNA]</scope>
    <source>
        <strain evidence="2 3">NST_G2</strain>
    </source>
</reference>
<evidence type="ECO:0000313" key="2">
    <source>
        <dbReference type="EMBL" id="VDL89241.1"/>
    </source>
</evidence>
<name>A0A183SF58_SCHSO</name>
<dbReference type="EMBL" id="UYSU01032357">
    <property type="protein sequence ID" value="VDL89241.1"/>
    <property type="molecule type" value="Genomic_DNA"/>
</dbReference>
<keyword evidence="1" id="KW-0472">Membrane</keyword>
<keyword evidence="1" id="KW-1133">Transmembrane helix</keyword>
<keyword evidence="1" id="KW-0812">Transmembrane</keyword>